<dbReference type="SUPFAM" id="SSF158791">
    <property type="entry name" value="MgtE N-terminal domain-like"/>
    <property type="match status" value="1"/>
</dbReference>
<dbReference type="KEGG" id="cmar:IMCC12053_1727"/>
<gene>
    <name evidence="1" type="ORF">IMCC12053_1727</name>
</gene>
<organism evidence="1 2">
    <name type="scientific">Celeribacter marinus</name>
    <dbReference type="NCBI Taxonomy" id="1397108"/>
    <lineage>
        <taxon>Bacteria</taxon>
        <taxon>Pseudomonadati</taxon>
        <taxon>Pseudomonadota</taxon>
        <taxon>Alphaproteobacteria</taxon>
        <taxon>Rhodobacterales</taxon>
        <taxon>Roseobacteraceae</taxon>
        <taxon>Celeribacter</taxon>
    </lineage>
</organism>
<dbReference type="EMBL" id="CP012023">
    <property type="protein sequence ID" value="ALI55674.1"/>
    <property type="molecule type" value="Genomic_DNA"/>
</dbReference>
<dbReference type="PATRIC" id="fig|1397108.4.peg.1764"/>
<sequence length="210" mass="22364">MTKEKQKKEAKPKVKKRSLKAGRGALFLLSAVLFASASVRVFSGTGAAIAKEVAELSQSETPVVAPVDPLACMVDEDLETLITALRQREDSVAQKELEIEEKLAVVDVARVEIEESFKALEIAESRLAATMAVSNTAAEDDLARLTSVYESMKSKDAAALFQAMAPDFAAGFLGRMRADAAGEIMAGLPPEFAYTVSVILAGRNANAPSE</sequence>
<evidence type="ECO:0000313" key="2">
    <source>
        <dbReference type="Proteomes" id="UP000064920"/>
    </source>
</evidence>
<dbReference type="OrthoDB" id="9791432at2"/>
<dbReference type="AlphaFoldDB" id="A0A0N9ZGJ8"/>
<dbReference type="STRING" id="1397108.IMCC12053_1727"/>
<protein>
    <submittedName>
        <fullName evidence="1">Uncharacterized protein</fullName>
    </submittedName>
</protein>
<evidence type="ECO:0000313" key="1">
    <source>
        <dbReference type="EMBL" id="ALI55674.1"/>
    </source>
</evidence>
<proteinExistence type="predicted"/>
<name>A0A0N9ZGJ8_9RHOB</name>
<reference evidence="1 2" key="1">
    <citation type="submission" date="2015-05" db="EMBL/GenBank/DDBJ databases">
        <authorList>
            <person name="Wang D.B."/>
            <person name="Wang M."/>
        </authorList>
    </citation>
    <scope>NUCLEOTIDE SEQUENCE [LARGE SCALE GENOMIC DNA]</scope>
    <source>
        <strain evidence="1 2">IMCC 12053</strain>
    </source>
</reference>
<dbReference type="Proteomes" id="UP000064920">
    <property type="component" value="Chromosome"/>
</dbReference>
<dbReference type="RefSeq" id="WP_062217985.1">
    <property type="nucleotide sequence ID" value="NZ_CP012023.1"/>
</dbReference>
<keyword evidence="2" id="KW-1185">Reference proteome</keyword>
<accession>A0A0N9ZGJ8</accession>